<gene>
    <name evidence="4" type="ORF">BKK80_26490</name>
</gene>
<dbReference type="InterPro" id="IPR036291">
    <property type="entry name" value="NAD(P)-bd_dom_sf"/>
</dbReference>
<name>A0ABN4TWX4_9BURK</name>
<keyword evidence="5" id="KW-1185">Reference proteome</keyword>
<dbReference type="Pfam" id="PF00106">
    <property type="entry name" value="adh_short"/>
    <property type="match status" value="1"/>
</dbReference>
<dbReference type="PANTHER" id="PTHR43391:SF91">
    <property type="entry name" value="OS04G0390700 PROTEIN"/>
    <property type="match status" value="1"/>
</dbReference>
<dbReference type="NCBIfam" id="NF006117">
    <property type="entry name" value="PRK08264.1-3"/>
    <property type="match status" value="1"/>
</dbReference>
<evidence type="ECO:0000256" key="1">
    <source>
        <dbReference type="ARBA" id="ARBA00006484"/>
    </source>
</evidence>
<dbReference type="SUPFAM" id="SSF51735">
    <property type="entry name" value="NAD(P)-binding Rossmann-fold domains"/>
    <property type="match status" value="1"/>
</dbReference>
<dbReference type="NCBIfam" id="NF006119">
    <property type="entry name" value="PRK08264.1-5"/>
    <property type="match status" value="1"/>
</dbReference>
<sequence length="235" mass="24478">MQIQNAVALVTGANRGLGRAIAEALLARGARKVYAGVRQPERLDLPGVEPVRLDVTDPAAAAAAAAQCGDVNLLVNNAGIARVIGFLDAQAADATREIFETNLYGLIHMSQAFAPVLAANGGGAIANVLSVASWINAGRLSVYAASKSAAWGFTNGLRNELRGQGTQVVGLHVGFIDTDLTKGFDVPKADARDVAAQLLDGITEGQEEVLADDITRAVKQGLSQQPGIYLDPPQR</sequence>
<dbReference type="InterPro" id="IPR020904">
    <property type="entry name" value="Sc_DH/Rdtase_CS"/>
</dbReference>
<evidence type="ECO:0000256" key="3">
    <source>
        <dbReference type="RuleBase" id="RU000363"/>
    </source>
</evidence>
<proteinExistence type="inferred from homology"/>
<dbReference type="PRINTS" id="PR00080">
    <property type="entry name" value="SDRFAMILY"/>
</dbReference>
<dbReference type="InterPro" id="IPR002347">
    <property type="entry name" value="SDR_fam"/>
</dbReference>
<keyword evidence="2" id="KW-0560">Oxidoreductase</keyword>
<evidence type="ECO:0000313" key="4">
    <source>
        <dbReference type="EMBL" id="AOZ09336.1"/>
    </source>
</evidence>
<evidence type="ECO:0000256" key="2">
    <source>
        <dbReference type="ARBA" id="ARBA00023002"/>
    </source>
</evidence>
<evidence type="ECO:0000313" key="5">
    <source>
        <dbReference type="Proteomes" id="UP000177515"/>
    </source>
</evidence>
<organism evidence="4 5">
    <name type="scientific">Cupriavidus malaysiensis</name>
    <dbReference type="NCBI Taxonomy" id="367825"/>
    <lineage>
        <taxon>Bacteria</taxon>
        <taxon>Pseudomonadati</taxon>
        <taxon>Pseudomonadota</taxon>
        <taxon>Betaproteobacteria</taxon>
        <taxon>Burkholderiales</taxon>
        <taxon>Burkholderiaceae</taxon>
        <taxon>Cupriavidus</taxon>
    </lineage>
</organism>
<comment type="similarity">
    <text evidence="1 3">Belongs to the short-chain dehydrogenases/reductases (SDR) family.</text>
</comment>
<dbReference type="Gene3D" id="3.40.50.720">
    <property type="entry name" value="NAD(P)-binding Rossmann-like Domain"/>
    <property type="match status" value="1"/>
</dbReference>
<dbReference type="PANTHER" id="PTHR43391">
    <property type="entry name" value="RETINOL DEHYDROGENASE-RELATED"/>
    <property type="match status" value="1"/>
</dbReference>
<dbReference type="PROSITE" id="PS00061">
    <property type="entry name" value="ADH_SHORT"/>
    <property type="match status" value="1"/>
</dbReference>
<dbReference type="Proteomes" id="UP000177515">
    <property type="component" value="Chromosome 2"/>
</dbReference>
<dbReference type="RefSeq" id="WP_071039893.1">
    <property type="nucleotide sequence ID" value="NZ_CP017755.1"/>
</dbReference>
<dbReference type="PRINTS" id="PR00081">
    <property type="entry name" value="GDHRDH"/>
</dbReference>
<accession>A0ABN4TWX4</accession>
<dbReference type="EMBL" id="CP017755">
    <property type="protein sequence ID" value="AOZ09336.1"/>
    <property type="molecule type" value="Genomic_DNA"/>
</dbReference>
<protein>
    <submittedName>
        <fullName evidence="4">Short-chain dehydrogenase</fullName>
    </submittedName>
</protein>
<reference evidence="4 5" key="1">
    <citation type="submission" date="2016-10" db="EMBL/GenBank/DDBJ databases">
        <title>Complete genome sequences of three Cupriavidus strains isolated from various Malaysian environments.</title>
        <authorList>
            <person name="Abdullah A.A.-A."/>
            <person name="Shafie N.A.H."/>
            <person name="Lau N.S."/>
        </authorList>
    </citation>
    <scope>NUCLEOTIDE SEQUENCE [LARGE SCALE GENOMIC DNA]</scope>
    <source>
        <strain evidence="4 5">USMAA1020</strain>
    </source>
</reference>